<dbReference type="HOGENOM" id="CLU_035287_2_0_1"/>
<evidence type="ECO:0000313" key="2">
    <source>
        <dbReference type="EMBL" id="AES61714.2"/>
    </source>
</evidence>
<dbReference type="Proteomes" id="UP000002051">
    <property type="component" value="Unassembled WGS sequence"/>
</dbReference>
<dbReference type="PANTHER" id="PTHR31343:SF8">
    <property type="entry name" value="OS07G0246600 PROTEIN"/>
    <property type="match status" value="1"/>
</dbReference>
<dbReference type="EnsemblPlants" id="AES61714">
    <property type="protein sequence ID" value="AES61714"/>
    <property type="gene ID" value="MTR_1g087810"/>
</dbReference>
<dbReference type="STRING" id="3880.G7IEI3"/>
<dbReference type="Pfam" id="PF05623">
    <property type="entry name" value="DUF789"/>
    <property type="match status" value="1"/>
</dbReference>
<dbReference type="AlphaFoldDB" id="G7IEI3"/>
<sequence>MSNSTSRFSLSKNNGPNQSDPHNNNNNRLEKSESVKQDIRVNLYELILPRSISGDNLHSLLSSLTPLLAVKFSSKPKIEGSSIESEGKPYFVLEDLWESYNEWSAIGVEVPFKQIDHETVAQYFAPSLSALQLYVEDDQGLKKSSEEKSGLEPSKKTTTKLVYQFFEDERPHERMHLINKVSILAEERPYIKTYRSSDISPCSWFSVAWYPIYGIRAKPTLKNIKAAFLTFHNLSAHFKSKNQPKLHDGDGPLKMPLPIFGLTTDKLKRSILAFPKARESTQLNTLLKAADDWLDSLNVVSHYDHNHFVRHGKQWVEEKKDK</sequence>
<keyword evidence="4" id="KW-1185">Reference proteome</keyword>
<dbReference type="InterPro" id="IPR008507">
    <property type="entry name" value="DUF789"/>
</dbReference>
<reference evidence="3" key="3">
    <citation type="submission" date="2015-04" db="UniProtKB">
        <authorList>
            <consortium name="EnsemblPlants"/>
        </authorList>
    </citation>
    <scope>IDENTIFICATION</scope>
    <source>
        <strain evidence="3">cv. Jemalong A17</strain>
    </source>
</reference>
<evidence type="ECO:0000313" key="4">
    <source>
        <dbReference type="Proteomes" id="UP000002051"/>
    </source>
</evidence>
<reference evidence="2 4" key="2">
    <citation type="journal article" date="2014" name="BMC Genomics">
        <title>An improved genome release (version Mt4.0) for the model legume Medicago truncatula.</title>
        <authorList>
            <person name="Tang H."/>
            <person name="Krishnakumar V."/>
            <person name="Bidwell S."/>
            <person name="Rosen B."/>
            <person name="Chan A."/>
            <person name="Zhou S."/>
            <person name="Gentzbittel L."/>
            <person name="Childs K.L."/>
            <person name="Yandell M."/>
            <person name="Gundlach H."/>
            <person name="Mayer K.F."/>
            <person name="Schwartz D.C."/>
            <person name="Town C.D."/>
        </authorList>
    </citation>
    <scope>GENOME REANNOTATION</scope>
    <source>
        <strain evidence="3 4">cv. Jemalong A17</strain>
    </source>
</reference>
<reference evidence="2 4" key="1">
    <citation type="journal article" date="2011" name="Nature">
        <title>The Medicago genome provides insight into the evolution of rhizobial symbioses.</title>
        <authorList>
            <person name="Young N.D."/>
            <person name="Debelle F."/>
            <person name="Oldroyd G.E."/>
            <person name="Geurts R."/>
            <person name="Cannon S.B."/>
            <person name="Udvardi M.K."/>
            <person name="Benedito V.A."/>
            <person name="Mayer K.F."/>
            <person name="Gouzy J."/>
            <person name="Schoof H."/>
            <person name="Van de Peer Y."/>
            <person name="Proost S."/>
            <person name="Cook D.R."/>
            <person name="Meyers B.C."/>
            <person name="Spannagl M."/>
            <person name="Cheung F."/>
            <person name="De Mita S."/>
            <person name="Krishnakumar V."/>
            <person name="Gundlach H."/>
            <person name="Zhou S."/>
            <person name="Mudge J."/>
            <person name="Bharti A.K."/>
            <person name="Murray J.D."/>
            <person name="Naoumkina M.A."/>
            <person name="Rosen B."/>
            <person name="Silverstein K.A."/>
            <person name="Tang H."/>
            <person name="Rombauts S."/>
            <person name="Zhao P.X."/>
            <person name="Zhou P."/>
            <person name="Barbe V."/>
            <person name="Bardou P."/>
            <person name="Bechner M."/>
            <person name="Bellec A."/>
            <person name="Berger A."/>
            <person name="Berges H."/>
            <person name="Bidwell S."/>
            <person name="Bisseling T."/>
            <person name="Choisne N."/>
            <person name="Couloux A."/>
            <person name="Denny R."/>
            <person name="Deshpande S."/>
            <person name="Dai X."/>
            <person name="Doyle J.J."/>
            <person name="Dudez A.M."/>
            <person name="Farmer A.D."/>
            <person name="Fouteau S."/>
            <person name="Franken C."/>
            <person name="Gibelin C."/>
            <person name="Gish J."/>
            <person name="Goldstein S."/>
            <person name="Gonzalez A.J."/>
            <person name="Green P.J."/>
            <person name="Hallab A."/>
            <person name="Hartog M."/>
            <person name="Hua A."/>
            <person name="Humphray S.J."/>
            <person name="Jeong D.H."/>
            <person name="Jing Y."/>
            <person name="Jocker A."/>
            <person name="Kenton S.M."/>
            <person name="Kim D.J."/>
            <person name="Klee K."/>
            <person name="Lai H."/>
            <person name="Lang C."/>
            <person name="Lin S."/>
            <person name="Macmil S.L."/>
            <person name="Magdelenat G."/>
            <person name="Matthews L."/>
            <person name="McCorrison J."/>
            <person name="Monaghan E.L."/>
            <person name="Mun J.H."/>
            <person name="Najar F.Z."/>
            <person name="Nicholson C."/>
            <person name="Noirot C."/>
            <person name="O'Bleness M."/>
            <person name="Paule C.R."/>
            <person name="Poulain J."/>
            <person name="Prion F."/>
            <person name="Qin B."/>
            <person name="Qu C."/>
            <person name="Retzel E.F."/>
            <person name="Riddle C."/>
            <person name="Sallet E."/>
            <person name="Samain S."/>
            <person name="Samson N."/>
            <person name="Sanders I."/>
            <person name="Saurat O."/>
            <person name="Scarpelli C."/>
            <person name="Schiex T."/>
            <person name="Segurens B."/>
            <person name="Severin A.J."/>
            <person name="Sherrier D.J."/>
            <person name="Shi R."/>
            <person name="Sims S."/>
            <person name="Singer S.R."/>
            <person name="Sinharoy S."/>
            <person name="Sterck L."/>
            <person name="Viollet A."/>
            <person name="Wang B.B."/>
            <person name="Wang K."/>
            <person name="Wang M."/>
            <person name="Wang X."/>
            <person name="Warfsmann J."/>
            <person name="Weissenbach J."/>
            <person name="White D.D."/>
            <person name="White J.D."/>
            <person name="Wiley G.B."/>
            <person name="Wincker P."/>
            <person name="Xing Y."/>
            <person name="Yang L."/>
            <person name="Yao Z."/>
            <person name="Ying F."/>
            <person name="Zhai J."/>
            <person name="Zhou L."/>
            <person name="Zuber A."/>
            <person name="Denarie J."/>
            <person name="Dixon R.A."/>
            <person name="May G.D."/>
            <person name="Schwartz D.C."/>
            <person name="Rogers J."/>
            <person name="Quetier F."/>
            <person name="Town C.D."/>
            <person name="Roe B.A."/>
        </authorList>
    </citation>
    <scope>NUCLEOTIDE SEQUENCE [LARGE SCALE GENOMIC DNA]</scope>
    <source>
        <strain evidence="2">A17</strain>
        <strain evidence="3 4">cv. Jemalong A17</strain>
    </source>
</reference>
<dbReference type="eggNOG" id="ENOG502QUFP">
    <property type="taxonomic scope" value="Eukaryota"/>
</dbReference>
<dbReference type="OrthoDB" id="1716402at2759"/>
<gene>
    <name evidence="2" type="ordered locus">MTR_1g087810</name>
</gene>
<evidence type="ECO:0000256" key="1">
    <source>
        <dbReference type="SAM" id="MobiDB-lite"/>
    </source>
</evidence>
<name>G7IEI3_MEDTR</name>
<organism evidence="2 4">
    <name type="scientific">Medicago truncatula</name>
    <name type="common">Barrel medic</name>
    <name type="synonym">Medicago tribuloides</name>
    <dbReference type="NCBI Taxonomy" id="3880"/>
    <lineage>
        <taxon>Eukaryota</taxon>
        <taxon>Viridiplantae</taxon>
        <taxon>Streptophyta</taxon>
        <taxon>Embryophyta</taxon>
        <taxon>Tracheophyta</taxon>
        <taxon>Spermatophyta</taxon>
        <taxon>Magnoliopsida</taxon>
        <taxon>eudicotyledons</taxon>
        <taxon>Gunneridae</taxon>
        <taxon>Pentapetalae</taxon>
        <taxon>rosids</taxon>
        <taxon>fabids</taxon>
        <taxon>Fabales</taxon>
        <taxon>Fabaceae</taxon>
        <taxon>Papilionoideae</taxon>
        <taxon>50 kb inversion clade</taxon>
        <taxon>NPAAA clade</taxon>
        <taxon>Hologalegina</taxon>
        <taxon>IRL clade</taxon>
        <taxon>Trifolieae</taxon>
        <taxon>Medicago</taxon>
    </lineage>
</organism>
<evidence type="ECO:0000313" key="3">
    <source>
        <dbReference type="EnsemblPlants" id="AES61714"/>
    </source>
</evidence>
<feature type="region of interest" description="Disordered" evidence="1">
    <location>
        <begin position="1"/>
        <end position="32"/>
    </location>
</feature>
<feature type="compositionally biased region" description="Polar residues" evidence="1">
    <location>
        <begin position="1"/>
        <end position="12"/>
    </location>
</feature>
<proteinExistence type="predicted"/>
<dbReference type="PANTHER" id="PTHR31343">
    <property type="entry name" value="T15D22.8"/>
    <property type="match status" value="1"/>
</dbReference>
<accession>G7IEI3</accession>
<feature type="compositionally biased region" description="Low complexity" evidence="1">
    <location>
        <begin position="13"/>
        <end position="27"/>
    </location>
</feature>
<accession>A0A0C3URH6</accession>
<dbReference type="PaxDb" id="3880-AES61714"/>
<protein>
    <submittedName>
        <fullName evidence="2">DUF789 family protein</fullName>
    </submittedName>
</protein>
<dbReference type="EMBL" id="CM001217">
    <property type="protein sequence ID" value="AES61714.2"/>
    <property type="molecule type" value="Genomic_DNA"/>
</dbReference>